<dbReference type="GO" id="GO:0009062">
    <property type="term" value="P:fatty acid catabolic process"/>
    <property type="evidence" value="ECO:0007669"/>
    <property type="project" value="TreeGrafter"/>
</dbReference>
<organism evidence="5 6">
    <name type="scientific">Pelagerythrobacter aerophilus</name>
    <dbReference type="NCBI Taxonomy" id="2306995"/>
    <lineage>
        <taxon>Bacteria</taxon>
        <taxon>Pseudomonadati</taxon>
        <taxon>Pseudomonadota</taxon>
        <taxon>Alphaproteobacteria</taxon>
        <taxon>Sphingomonadales</taxon>
        <taxon>Erythrobacteraceae</taxon>
        <taxon>Pelagerythrobacter</taxon>
    </lineage>
</organism>
<evidence type="ECO:0000313" key="5">
    <source>
        <dbReference type="EMBL" id="RIV78240.1"/>
    </source>
</evidence>
<dbReference type="GO" id="GO:0006637">
    <property type="term" value="P:acyl-CoA metabolic process"/>
    <property type="evidence" value="ECO:0007669"/>
    <property type="project" value="TreeGrafter"/>
</dbReference>
<feature type="domain" description="HotDog ACOT-type" evidence="4">
    <location>
        <begin position="1"/>
        <end position="102"/>
    </location>
</feature>
<gene>
    <name evidence="5" type="ORF">D2V04_08585</name>
</gene>
<dbReference type="AlphaFoldDB" id="A0A418NI29"/>
<comment type="caution">
    <text evidence="5">The sequence shown here is derived from an EMBL/GenBank/DDBJ whole genome shotgun (WGS) entry which is preliminary data.</text>
</comment>
<dbReference type="PANTHER" id="PTHR11049:SF5">
    <property type="entry name" value="ACYL-COA THIOESTER HYDROLASE YCIA"/>
    <property type="match status" value="1"/>
</dbReference>
<dbReference type="InterPro" id="IPR029069">
    <property type="entry name" value="HotDog_dom_sf"/>
</dbReference>
<proteinExistence type="inferred from homology"/>
<reference evidence="5 6" key="1">
    <citation type="submission" date="2018-08" db="EMBL/GenBank/DDBJ databases">
        <title>Altererythrobacter sp.Ery1 and Ery12, the genome sequencing of novel strains in genus Alterythrobacter.</title>
        <authorList>
            <person name="Cheng H."/>
            <person name="Wu Y.-H."/>
            <person name="Fang C."/>
            <person name="Xu X.-W."/>
        </authorList>
    </citation>
    <scope>NUCLEOTIDE SEQUENCE [LARGE SCALE GENOMIC DNA]</scope>
    <source>
        <strain evidence="5 6">Ery1</strain>
    </source>
</reference>
<dbReference type="EMBL" id="QXFK01000016">
    <property type="protein sequence ID" value="RIV78240.1"/>
    <property type="molecule type" value="Genomic_DNA"/>
</dbReference>
<dbReference type="OrthoDB" id="9801856at2"/>
<dbReference type="InterPro" id="IPR006683">
    <property type="entry name" value="Thioestr_dom"/>
</dbReference>
<dbReference type="SUPFAM" id="SSF54637">
    <property type="entry name" value="Thioesterase/thiol ester dehydrase-isomerase"/>
    <property type="match status" value="1"/>
</dbReference>
<dbReference type="Proteomes" id="UP000285092">
    <property type="component" value="Unassembled WGS sequence"/>
</dbReference>
<keyword evidence="6" id="KW-1185">Reference proteome</keyword>
<dbReference type="InterPro" id="IPR040170">
    <property type="entry name" value="Cytosol_ACT"/>
</dbReference>
<dbReference type="CDD" id="cd03442">
    <property type="entry name" value="BFIT_BACH"/>
    <property type="match status" value="1"/>
</dbReference>
<dbReference type="Pfam" id="PF03061">
    <property type="entry name" value="4HBT"/>
    <property type="match status" value="1"/>
</dbReference>
<accession>A0A418NI29</accession>
<evidence type="ECO:0000256" key="2">
    <source>
        <dbReference type="ARBA" id="ARBA00022801"/>
    </source>
</evidence>
<keyword evidence="2 3" id="KW-0378">Hydrolase</keyword>
<evidence type="ECO:0000259" key="4">
    <source>
        <dbReference type="PROSITE" id="PS51770"/>
    </source>
</evidence>
<name>A0A418NI29_9SPHN</name>
<dbReference type="GO" id="GO:0052816">
    <property type="term" value="F:long-chain fatty acyl-CoA hydrolase activity"/>
    <property type="evidence" value="ECO:0007669"/>
    <property type="project" value="TreeGrafter"/>
</dbReference>
<dbReference type="PANTHER" id="PTHR11049">
    <property type="entry name" value="ACYL COENZYME A THIOESTER HYDROLASE"/>
    <property type="match status" value="1"/>
</dbReference>
<evidence type="ECO:0000313" key="6">
    <source>
        <dbReference type="Proteomes" id="UP000285092"/>
    </source>
</evidence>
<dbReference type="PROSITE" id="PS51770">
    <property type="entry name" value="HOTDOG_ACOT"/>
    <property type="match status" value="1"/>
</dbReference>
<dbReference type="GO" id="GO:0005829">
    <property type="term" value="C:cytosol"/>
    <property type="evidence" value="ECO:0007669"/>
    <property type="project" value="TreeGrafter"/>
</dbReference>
<sequence>MPRDTNPSGDIWGGWLLAQMDLAGEVAARQRARRRVVTVGIEAMEFHRPVKVGDVVSFYSEVVRVGRTSLTVQIIAVAMSEVTGMRTRVTQGRFSFVALDEDGQPTPIAPNHK</sequence>
<comment type="similarity">
    <text evidence="1">Belongs to the acyl coenzyme A hydrolase family.</text>
</comment>
<dbReference type="Gene3D" id="3.10.129.10">
    <property type="entry name" value="Hotdog Thioesterase"/>
    <property type="match status" value="1"/>
</dbReference>
<evidence type="ECO:0000256" key="3">
    <source>
        <dbReference type="PROSITE-ProRule" id="PRU01106"/>
    </source>
</evidence>
<dbReference type="InterPro" id="IPR033120">
    <property type="entry name" value="HOTDOG_ACOT"/>
</dbReference>
<protein>
    <submittedName>
        <fullName evidence="5">Acyl-CoA thioesterase</fullName>
    </submittedName>
</protein>
<evidence type="ECO:0000256" key="1">
    <source>
        <dbReference type="ARBA" id="ARBA00010458"/>
    </source>
</evidence>